<proteinExistence type="predicted"/>
<organism evidence="1 2">
    <name type="scientific">Methanimicrococcus hongohii</name>
    <dbReference type="NCBI Taxonomy" id="3028295"/>
    <lineage>
        <taxon>Archaea</taxon>
        <taxon>Methanobacteriati</taxon>
        <taxon>Methanobacteriota</taxon>
        <taxon>Stenosarchaea group</taxon>
        <taxon>Methanomicrobia</taxon>
        <taxon>Methanosarcinales</taxon>
        <taxon>Methanosarcinaceae</taxon>
        <taxon>Methanimicrococcus</taxon>
    </lineage>
</organism>
<evidence type="ECO:0008006" key="3">
    <source>
        <dbReference type="Google" id="ProtNLM"/>
    </source>
</evidence>
<evidence type="ECO:0000313" key="2">
    <source>
        <dbReference type="Proteomes" id="UP001302978"/>
    </source>
</evidence>
<keyword evidence="2" id="KW-1185">Reference proteome</keyword>
<dbReference type="SUPFAM" id="SSF50118">
    <property type="entry name" value="Cell growth inhibitor/plasmid maintenance toxic component"/>
    <property type="match status" value="1"/>
</dbReference>
<gene>
    <name evidence="1" type="ORF">MmiHf6_09560</name>
</gene>
<reference evidence="1 2" key="1">
    <citation type="submission" date="2023-07" db="EMBL/GenBank/DDBJ databases">
        <title>Closed genoem sequence of Methanomicrococcus sp. Hf6.</title>
        <authorList>
            <person name="Poehlein A."/>
            <person name="Protasov E."/>
            <person name="Platt K."/>
            <person name="Reeh H."/>
            <person name="Daniel R."/>
            <person name="Brune A."/>
        </authorList>
    </citation>
    <scope>NUCLEOTIDE SEQUENCE [LARGE SCALE GENOMIC DNA]</scope>
    <source>
        <strain evidence="1 2">Hf6</strain>
    </source>
</reference>
<evidence type="ECO:0000313" key="1">
    <source>
        <dbReference type="EMBL" id="WNY23647.1"/>
    </source>
</evidence>
<dbReference type="Gene3D" id="2.30.30.110">
    <property type="match status" value="1"/>
</dbReference>
<accession>A0AA96ZUD0</accession>
<dbReference type="RefSeq" id="WP_316556784.1">
    <property type="nucleotide sequence ID" value="NZ_CP131059.1"/>
</dbReference>
<dbReference type="GO" id="GO:0003677">
    <property type="term" value="F:DNA binding"/>
    <property type="evidence" value="ECO:0007669"/>
    <property type="project" value="InterPro"/>
</dbReference>
<dbReference type="Proteomes" id="UP001302978">
    <property type="component" value="Chromosome"/>
</dbReference>
<dbReference type="KEGG" id="mehf:MmiHf6_09560"/>
<sequence length="134" mass="15139">MTKIPLKKYLKTPAPWQVWYAYIPFEDGGIGKRRPVLVVELNGSSCTVLEITSKQPLYAVDVSIIDLNTAGLSQNSVVQIRKARTISKESLGSYLGTLSRDDRNTVKKSIDWWNNSDLKNTYDGMRKVQGLFRS</sequence>
<dbReference type="AlphaFoldDB" id="A0AA96ZUD0"/>
<protein>
    <recommendedName>
        <fullName evidence="3">Type II toxin-antitoxin system PemK/MazF family toxin</fullName>
    </recommendedName>
</protein>
<dbReference type="EMBL" id="CP131059">
    <property type="protein sequence ID" value="WNY23647.1"/>
    <property type="molecule type" value="Genomic_DNA"/>
</dbReference>
<dbReference type="Pfam" id="PF02452">
    <property type="entry name" value="PemK_toxin"/>
    <property type="match status" value="1"/>
</dbReference>
<dbReference type="GeneID" id="85195495"/>
<name>A0AA96ZUD0_9EURY</name>
<dbReference type="InterPro" id="IPR003477">
    <property type="entry name" value="PemK-like"/>
</dbReference>
<dbReference type="InterPro" id="IPR011067">
    <property type="entry name" value="Plasmid_toxin/cell-grow_inhib"/>
</dbReference>